<feature type="domain" description="DprA winged helix" evidence="4">
    <location>
        <begin position="346"/>
        <end position="406"/>
    </location>
</feature>
<evidence type="ECO:0000313" key="6">
    <source>
        <dbReference type="Proteomes" id="UP001208131"/>
    </source>
</evidence>
<comment type="similarity">
    <text evidence="1">Belongs to the DprA/Smf family.</text>
</comment>
<dbReference type="InterPro" id="IPR003488">
    <property type="entry name" value="DprA"/>
</dbReference>
<protein>
    <submittedName>
        <fullName evidence="5">DNA-protecting protein DprA</fullName>
    </submittedName>
</protein>
<comment type="caution">
    <text evidence="5">The sequence shown here is derived from an EMBL/GenBank/DDBJ whole genome shotgun (WGS) entry which is preliminary data.</text>
</comment>
<dbReference type="InterPro" id="IPR057666">
    <property type="entry name" value="DrpA_SLOG"/>
</dbReference>
<evidence type="ECO:0000259" key="3">
    <source>
        <dbReference type="Pfam" id="PF02481"/>
    </source>
</evidence>
<accession>A0AAE3LLB9</accession>
<feature type="compositionally biased region" description="Basic and acidic residues" evidence="2">
    <location>
        <begin position="331"/>
        <end position="343"/>
    </location>
</feature>
<proteinExistence type="inferred from homology"/>
<dbReference type="PANTHER" id="PTHR43022:SF1">
    <property type="entry name" value="PROTEIN SMF"/>
    <property type="match status" value="1"/>
</dbReference>
<dbReference type="RefSeq" id="WP_267300385.1">
    <property type="nucleotide sequence ID" value="NZ_JAOQJZ010000002.1"/>
</dbReference>
<dbReference type="EMBL" id="JAOQJZ010000002">
    <property type="protein sequence ID" value="MCU6704821.1"/>
    <property type="molecule type" value="Genomic_DNA"/>
</dbReference>
<dbReference type="AlphaFoldDB" id="A0AAE3LLB9"/>
<dbReference type="Gene3D" id="1.10.10.10">
    <property type="entry name" value="Winged helix-like DNA-binding domain superfamily/Winged helix DNA-binding domain"/>
    <property type="match status" value="1"/>
</dbReference>
<organism evidence="5 6">
    <name type="scientific">Hominimerdicola aceti</name>
    <dbReference type="NCBI Taxonomy" id="2981726"/>
    <lineage>
        <taxon>Bacteria</taxon>
        <taxon>Bacillati</taxon>
        <taxon>Bacillota</taxon>
        <taxon>Clostridia</taxon>
        <taxon>Eubacteriales</taxon>
        <taxon>Oscillospiraceae</taxon>
        <taxon>Hominimerdicola</taxon>
    </lineage>
</organism>
<keyword evidence="6" id="KW-1185">Reference proteome</keyword>
<dbReference type="Pfam" id="PF17782">
    <property type="entry name" value="WHD_DprA"/>
    <property type="match status" value="1"/>
</dbReference>
<name>A0AAE3LLB9_9FIRM</name>
<feature type="domain" description="Smf/DprA SLOG" evidence="3">
    <location>
        <begin position="78"/>
        <end position="287"/>
    </location>
</feature>
<dbReference type="Proteomes" id="UP001208131">
    <property type="component" value="Unassembled WGS sequence"/>
</dbReference>
<evidence type="ECO:0000256" key="1">
    <source>
        <dbReference type="ARBA" id="ARBA00006525"/>
    </source>
</evidence>
<dbReference type="SUPFAM" id="SSF102405">
    <property type="entry name" value="MCP/YpsA-like"/>
    <property type="match status" value="1"/>
</dbReference>
<dbReference type="GO" id="GO:0009294">
    <property type="term" value="P:DNA-mediated transformation"/>
    <property type="evidence" value="ECO:0007669"/>
    <property type="project" value="InterPro"/>
</dbReference>
<reference evidence="5 6" key="1">
    <citation type="journal article" date="2021" name="ISME Commun">
        <title>Automated analysis of genomic sequences facilitates high-throughput and comprehensive description of bacteria.</title>
        <authorList>
            <person name="Hitch T.C.A."/>
        </authorList>
    </citation>
    <scope>NUCLEOTIDE SEQUENCE [LARGE SCALE GENOMIC DNA]</scope>
    <source>
        <strain evidence="5 6">Sanger_31</strain>
    </source>
</reference>
<evidence type="ECO:0000259" key="4">
    <source>
        <dbReference type="Pfam" id="PF17782"/>
    </source>
</evidence>
<dbReference type="SUPFAM" id="SSF46785">
    <property type="entry name" value="Winged helix' DNA-binding domain"/>
    <property type="match status" value="1"/>
</dbReference>
<sequence>MDKERLLLWIRAVLIFTPSSKRIWEVSANYDDIVEFMTALDDHMVSGLNDKELQRIGKYSLKDAEIIKKRCEELGINIYCYESEGYPDRLKRIANPPAVLYTYGNLDFLNDKCVISVVGSREPSEYSVKITKHICADLIRRNCLLASGFAGGIDQIANKVAIENNSRPIAVCGTALDCDYPKGSNELKKQIAENGVVISEYFPGYKPFGNAFVNRNRILTGLSNAVLFTECSKESHGLDNVNHAISQGKQVFVVPPHDIYDSRYFGQRDLIRNECQPVFGAEDIVYSLGNERYQSLRLVESLGEFTLPAEDSAILNNGEPKTVKHRKSKRKVPDSKTVSETEVVKPTPEPDLSGLDDTQKSICKLLKSGNMLADEIAAKLGMDISDVLAQLTELELYGTVKSYPGKMFGL</sequence>
<dbReference type="Pfam" id="PF02481">
    <property type="entry name" value="DNA_processg_A"/>
    <property type="match status" value="1"/>
</dbReference>
<dbReference type="Gene3D" id="3.40.50.450">
    <property type="match status" value="1"/>
</dbReference>
<dbReference type="PANTHER" id="PTHR43022">
    <property type="entry name" value="PROTEIN SMF"/>
    <property type="match status" value="1"/>
</dbReference>
<dbReference type="InterPro" id="IPR041614">
    <property type="entry name" value="DprA_WH"/>
</dbReference>
<dbReference type="InterPro" id="IPR036388">
    <property type="entry name" value="WH-like_DNA-bd_sf"/>
</dbReference>
<evidence type="ECO:0000313" key="5">
    <source>
        <dbReference type="EMBL" id="MCU6704821.1"/>
    </source>
</evidence>
<evidence type="ECO:0000256" key="2">
    <source>
        <dbReference type="SAM" id="MobiDB-lite"/>
    </source>
</evidence>
<gene>
    <name evidence="5" type="ORF">OCV57_02615</name>
</gene>
<feature type="region of interest" description="Disordered" evidence="2">
    <location>
        <begin position="321"/>
        <end position="354"/>
    </location>
</feature>
<dbReference type="InterPro" id="IPR036390">
    <property type="entry name" value="WH_DNA-bd_sf"/>
</dbReference>